<dbReference type="EMBL" id="LN899820">
    <property type="protein sequence ID" value="CUV55116.1"/>
    <property type="molecule type" value="Genomic_DNA"/>
</dbReference>
<feature type="domain" description="HTH cro/C1-type" evidence="1">
    <location>
        <begin position="8"/>
        <end position="66"/>
    </location>
</feature>
<dbReference type="InterPro" id="IPR010982">
    <property type="entry name" value="Lambda_DNA-bd_dom_sf"/>
</dbReference>
<protein>
    <submittedName>
        <fullName evidence="2">Transcriptional regulator, XRE family</fullName>
    </submittedName>
</protein>
<sequence length="100" mass="11209">MSVLAKRLKEARLRAGLSQERLGIEAGLDPMSASTRMNRYELGKRVPDPLVVEQLAAILRVPVAYLHSVDDEEADLLLKFHRLNKKQRAKVIAFVDEVSG</sequence>
<dbReference type="Pfam" id="PF13560">
    <property type="entry name" value="HTH_31"/>
    <property type="match status" value="1"/>
</dbReference>
<dbReference type="CDD" id="cd00093">
    <property type="entry name" value="HTH_XRE"/>
    <property type="match status" value="1"/>
</dbReference>
<dbReference type="Gene3D" id="1.10.260.40">
    <property type="entry name" value="lambda repressor-like DNA-binding domains"/>
    <property type="match status" value="1"/>
</dbReference>
<dbReference type="InterPro" id="IPR001387">
    <property type="entry name" value="Cro/C1-type_HTH"/>
</dbReference>
<name>A0A0S4WV46_RALSL</name>
<organism evidence="2">
    <name type="scientific">Ralstonia solanacearum</name>
    <name type="common">Pseudomonas solanacearum</name>
    <dbReference type="NCBI Taxonomy" id="305"/>
    <lineage>
        <taxon>Bacteria</taxon>
        <taxon>Pseudomonadati</taxon>
        <taxon>Pseudomonadota</taxon>
        <taxon>Betaproteobacteria</taxon>
        <taxon>Burkholderiales</taxon>
        <taxon>Burkholderiaceae</taxon>
        <taxon>Ralstonia</taxon>
        <taxon>Ralstonia solanacearum species complex</taxon>
    </lineage>
</organism>
<evidence type="ECO:0000313" key="2">
    <source>
        <dbReference type="EMBL" id="CUV55116.1"/>
    </source>
</evidence>
<dbReference type="AlphaFoldDB" id="A0A0S4WV46"/>
<dbReference type="GO" id="GO:0003677">
    <property type="term" value="F:DNA binding"/>
    <property type="evidence" value="ECO:0007669"/>
    <property type="project" value="InterPro"/>
</dbReference>
<evidence type="ECO:0000259" key="1">
    <source>
        <dbReference type="PROSITE" id="PS50943"/>
    </source>
</evidence>
<dbReference type="SUPFAM" id="SSF47413">
    <property type="entry name" value="lambda repressor-like DNA-binding domains"/>
    <property type="match status" value="1"/>
</dbReference>
<gene>
    <name evidence="2" type="ORF">RUN215_v1_430032</name>
</gene>
<dbReference type="SMART" id="SM00530">
    <property type="entry name" value="HTH_XRE"/>
    <property type="match status" value="1"/>
</dbReference>
<reference evidence="2" key="1">
    <citation type="submission" date="2015-10" db="EMBL/GenBank/DDBJ databases">
        <authorList>
            <person name="Gilbert D.G."/>
        </authorList>
    </citation>
    <scope>NUCLEOTIDE SEQUENCE</scope>
    <source>
        <strain evidence="2">Phyl III-seqv23</strain>
    </source>
</reference>
<accession>A0A0S4WV46</accession>
<proteinExistence type="predicted"/>
<dbReference type="PROSITE" id="PS50943">
    <property type="entry name" value="HTH_CROC1"/>
    <property type="match status" value="1"/>
</dbReference>